<feature type="transmembrane region" description="Helical" evidence="1">
    <location>
        <begin position="86"/>
        <end position="106"/>
    </location>
</feature>
<name>A0A3S3UNA9_9SPHI</name>
<evidence type="ECO:0000313" key="2">
    <source>
        <dbReference type="EMBL" id="RWY50382.1"/>
    </source>
</evidence>
<keyword evidence="1" id="KW-0812">Transmembrane</keyword>
<keyword evidence="1" id="KW-0472">Membrane</keyword>
<proteinExistence type="predicted"/>
<evidence type="ECO:0000256" key="1">
    <source>
        <dbReference type="SAM" id="Phobius"/>
    </source>
</evidence>
<dbReference type="Proteomes" id="UP000286701">
    <property type="component" value="Unassembled WGS sequence"/>
</dbReference>
<gene>
    <name evidence="2" type="ORF">EPL05_16730</name>
</gene>
<dbReference type="OrthoDB" id="766141at2"/>
<keyword evidence="1" id="KW-1133">Transmembrane helix</keyword>
<sequence>MIVYGTKAKVLLTEAITEPCPNCNTRNLQMNILQKWAHIFWIPTFPIGKTGVSQCAQCKQVLKEKEMPTALKLSYDNLKLQTKTPIWTFSGIGVIILIGIFVTIHGRQNAERITKMIPALQKGDVLALKFKDNAYSLAKVMQVKGDSVFFVNNKYQTDGESGLNDLKTKEYDTELRFFTIAELKAMNKNEKVIDIDRN</sequence>
<dbReference type="EMBL" id="SBIW01000007">
    <property type="protein sequence ID" value="RWY50382.1"/>
    <property type="molecule type" value="Genomic_DNA"/>
</dbReference>
<reference evidence="2 3" key="1">
    <citation type="submission" date="2019-01" db="EMBL/GenBank/DDBJ databases">
        <title>Mucilaginibacter antarcticum sp. nov., isolated from antarctic soil.</title>
        <authorList>
            <person name="Yan Y.-Q."/>
            <person name="Du Z.-J."/>
        </authorList>
    </citation>
    <scope>NUCLEOTIDE SEQUENCE [LARGE SCALE GENOMIC DNA]</scope>
    <source>
        <strain evidence="2 3">F01003</strain>
    </source>
</reference>
<comment type="caution">
    <text evidence="2">The sequence shown here is derived from an EMBL/GenBank/DDBJ whole genome shotgun (WGS) entry which is preliminary data.</text>
</comment>
<evidence type="ECO:0000313" key="3">
    <source>
        <dbReference type="Proteomes" id="UP000286701"/>
    </source>
</evidence>
<protein>
    <recommendedName>
        <fullName evidence="4">Zinc-ribbon domain-containing protein</fullName>
    </recommendedName>
</protein>
<keyword evidence="3" id="KW-1185">Reference proteome</keyword>
<organism evidence="2 3">
    <name type="scientific">Mucilaginibacter gilvus</name>
    <dbReference type="NCBI Taxonomy" id="2305909"/>
    <lineage>
        <taxon>Bacteria</taxon>
        <taxon>Pseudomonadati</taxon>
        <taxon>Bacteroidota</taxon>
        <taxon>Sphingobacteriia</taxon>
        <taxon>Sphingobacteriales</taxon>
        <taxon>Sphingobacteriaceae</taxon>
        <taxon>Mucilaginibacter</taxon>
    </lineage>
</organism>
<dbReference type="AlphaFoldDB" id="A0A3S3UNA9"/>
<dbReference type="RefSeq" id="WP_128535113.1">
    <property type="nucleotide sequence ID" value="NZ_SBIW01000007.1"/>
</dbReference>
<evidence type="ECO:0008006" key="4">
    <source>
        <dbReference type="Google" id="ProtNLM"/>
    </source>
</evidence>
<accession>A0A3S3UNA9</accession>